<evidence type="ECO:0000256" key="1">
    <source>
        <dbReference type="SAM" id="MobiDB-lite"/>
    </source>
</evidence>
<keyword evidence="2" id="KW-0812">Transmembrane</keyword>
<organism evidence="3 4">
    <name type="scientific">Pseudonocardia sediminis</name>
    <dbReference type="NCBI Taxonomy" id="1397368"/>
    <lineage>
        <taxon>Bacteria</taxon>
        <taxon>Bacillati</taxon>
        <taxon>Actinomycetota</taxon>
        <taxon>Actinomycetes</taxon>
        <taxon>Pseudonocardiales</taxon>
        <taxon>Pseudonocardiaceae</taxon>
        <taxon>Pseudonocardia</taxon>
    </lineage>
</organism>
<gene>
    <name evidence="3" type="ORF">EV383_6216</name>
</gene>
<keyword evidence="2" id="KW-1133">Transmembrane helix</keyword>
<comment type="caution">
    <text evidence="3">The sequence shown here is derived from an EMBL/GenBank/DDBJ whole genome shotgun (WGS) entry which is preliminary data.</text>
</comment>
<dbReference type="EMBL" id="SHKL01000002">
    <property type="protein sequence ID" value="RZT75476.1"/>
    <property type="molecule type" value="Genomic_DNA"/>
</dbReference>
<dbReference type="AlphaFoldDB" id="A0A4Q7U8G7"/>
<evidence type="ECO:0000313" key="4">
    <source>
        <dbReference type="Proteomes" id="UP000291591"/>
    </source>
</evidence>
<accession>A0A4Q7U8G7</accession>
<feature type="transmembrane region" description="Helical" evidence="2">
    <location>
        <begin position="24"/>
        <end position="50"/>
    </location>
</feature>
<name>A0A4Q7U8G7_PSEST</name>
<keyword evidence="2" id="KW-0472">Membrane</keyword>
<protein>
    <submittedName>
        <fullName evidence="3">Uncharacterized protein</fullName>
    </submittedName>
</protein>
<evidence type="ECO:0000313" key="3">
    <source>
        <dbReference type="EMBL" id="RZT75476.1"/>
    </source>
</evidence>
<feature type="region of interest" description="Disordered" evidence="1">
    <location>
        <begin position="56"/>
        <end position="81"/>
    </location>
</feature>
<proteinExistence type="predicted"/>
<keyword evidence="4" id="KW-1185">Reference proteome</keyword>
<dbReference type="Proteomes" id="UP000291591">
    <property type="component" value="Unassembled WGS sequence"/>
</dbReference>
<evidence type="ECO:0000256" key="2">
    <source>
        <dbReference type="SAM" id="Phobius"/>
    </source>
</evidence>
<sequence length="286" mass="28252">MAGRNGAPSYLLTSGPGRSGRGRAVAVLGGVGVLALLLVIGLVVSLTGLFASDDSSSPAAGAGSSADTAPPAAVPAVGSGPQAEAALSAQPMISLPDQAALPHALSTRTAGPAITLPLPQQVAGTLVATGFPATPEGAIGQLSELMQVGMAGGDPQVWAQAYASLAEPGAAPAAQTATGRDLVSLRRAANMAPTGPRTGMTISWTPTGAQVKGTTADGSYTVACVLGELVADYNGRVVNGGWGNCLPMRRVDGQWRIASGPTAATAPSAWPGSAEAVAAGWQEIRR</sequence>
<reference evidence="3 4" key="1">
    <citation type="submission" date="2019-02" db="EMBL/GenBank/DDBJ databases">
        <title>Sequencing the genomes of 1000 actinobacteria strains.</title>
        <authorList>
            <person name="Klenk H.-P."/>
        </authorList>
    </citation>
    <scope>NUCLEOTIDE SEQUENCE [LARGE SCALE GENOMIC DNA]</scope>
    <source>
        <strain evidence="3 4">DSM 45779</strain>
    </source>
</reference>